<feature type="non-terminal residue" evidence="1">
    <location>
        <position position="1"/>
    </location>
</feature>
<reference evidence="1 2" key="1">
    <citation type="submission" date="2021-04" db="EMBL/GenBank/DDBJ databases">
        <authorList>
            <person name="Pira H."/>
            <person name="Risdian C."/>
            <person name="Wink J."/>
        </authorList>
    </citation>
    <scope>NUCLEOTIDE SEQUENCE [LARGE SCALE GENOMIC DNA]</scope>
    <source>
        <strain evidence="1 2">WH53</strain>
    </source>
</reference>
<keyword evidence="2" id="KW-1185">Reference proteome</keyword>
<dbReference type="EMBL" id="JAGSOY010000148">
    <property type="protein sequence ID" value="MBU2714088.1"/>
    <property type="molecule type" value="Genomic_DNA"/>
</dbReference>
<dbReference type="RefSeq" id="WP_215822359.1">
    <property type="nucleotide sequence ID" value="NZ_JAGSOY010000148.1"/>
</dbReference>
<protein>
    <submittedName>
        <fullName evidence="1">Uncharacterized protein</fullName>
    </submittedName>
</protein>
<proteinExistence type="predicted"/>
<evidence type="ECO:0000313" key="2">
    <source>
        <dbReference type="Proteomes" id="UP000690515"/>
    </source>
</evidence>
<evidence type="ECO:0000313" key="1">
    <source>
        <dbReference type="EMBL" id="MBU2714088.1"/>
    </source>
</evidence>
<dbReference type="Proteomes" id="UP000690515">
    <property type="component" value="Unassembled WGS sequence"/>
</dbReference>
<accession>A0ABS5ZJM6</accession>
<organism evidence="1 2">
    <name type="scientific">Zooshikella harenae</name>
    <dbReference type="NCBI Taxonomy" id="2827238"/>
    <lineage>
        <taxon>Bacteria</taxon>
        <taxon>Pseudomonadati</taxon>
        <taxon>Pseudomonadota</taxon>
        <taxon>Gammaproteobacteria</taxon>
        <taxon>Oceanospirillales</taxon>
        <taxon>Zooshikellaceae</taxon>
        <taxon>Zooshikella</taxon>
    </lineage>
</organism>
<gene>
    <name evidence="1" type="ORF">KCG35_23845</name>
</gene>
<sequence>ALVGTGKAITRGESLRHNQIAKRSNKIDKSLVMDLGTDSLPPNWQSYEMEPEIQATGEDINL</sequence>
<name>A0ABS5ZJM6_9GAMM</name>
<comment type="caution">
    <text evidence="1">The sequence shown here is derived from an EMBL/GenBank/DDBJ whole genome shotgun (WGS) entry which is preliminary data.</text>
</comment>